<dbReference type="RefSeq" id="WP_006065908.1">
    <property type="nucleotide sequence ID" value="NZ_CP031308.1"/>
</dbReference>
<organism evidence="2 3">
    <name type="scientific">Natronorubrum bangense</name>
    <dbReference type="NCBI Taxonomy" id="61858"/>
    <lineage>
        <taxon>Archaea</taxon>
        <taxon>Methanobacteriati</taxon>
        <taxon>Methanobacteriota</taxon>
        <taxon>Stenosarchaea group</taxon>
        <taxon>Halobacteria</taxon>
        <taxon>Halobacteriales</taxon>
        <taxon>Natrialbaceae</taxon>
        <taxon>Natronorubrum</taxon>
    </lineage>
</organism>
<evidence type="ECO:0000313" key="3">
    <source>
        <dbReference type="Proteomes" id="UP000296822"/>
    </source>
</evidence>
<keyword evidence="2" id="KW-0614">Plasmid</keyword>
<keyword evidence="2" id="KW-0255">Endonuclease</keyword>
<accession>A0A4D6HTB2</accession>
<protein>
    <submittedName>
        <fullName evidence="2">Type I restriction endonuclease subunit R</fullName>
    </submittedName>
</protein>
<name>A0A4D6HTB2_9EURY</name>
<sequence length="197" mass="22465">MTTEKRSVVFTSEGITVKEERKAPLSNDTKYVTIDELEWDDFPIENLTMEVTSVWPKVSDEDETALEALEFEVERLERADAQTEASTSDDFWEQVYEQTGITYEDGEITLSGNKNAKDNLVAFVDFLLVNGYLTEGDLPIKSGWKRYLINTEPLHQKGGSMAEDVEVTDGVYLETKYSRKDICKKIKELAERVGELE</sequence>
<dbReference type="KEGG" id="nbg:DV706_20900"/>
<dbReference type="Proteomes" id="UP000296822">
    <property type="component" value="Plasmid unnamed3"/>
</dbReference>
<dbReference type="GO" id="GO:0004519">
    <property type="term" value="F:endonuclease activity"/>
    <property type="evidence" value="ECO:0007669"/>
    <property type="project" value="UniProtKB-KW"/>
</dbReference>
<dbReference type="AlphaFoldDB" id="A0A4D6HTB2"/>
<reference evidence="2 3" key="1">
    <citation type="journal article" date="2019" name="Nat. Commun.">
        <title>A new type of DNA phosphorothioation-based antiviral system in archaea.</title>
        <authorList>
            <person name="Xiong L."/>
            <person name="Liu S."/>
            <person name="Chen S."/>
            <person name="Xiao Y."/>
            <person name="Zhu B."/>
            <person name="Gao Y."/>
            <person name="Zhang Y."/>
            <person name="Chen B."/>
            <person name="Luo J."/>
            <person name="Deng Z."/>
            <person name="Chen X."/>
            <person name="Wang L."/>
            <person name="Chen S."/>
        </authorList>
    </citation>
    <scope>NUCLEOTIDE SEQUENCE [LARGE SCALE GENOMIC DNA]</scope>
    <source>
        <strain evidence="2 3">JCM 10635</strain>
        <plasmid evidence="2 3">unnamed3</plasmid>
    </source>
</reference>
<keyword evidence="2" id="KW-0540">Nuclease</keyword>
<keyword evidence="1" id="KW-0175">Coiled coil</keyword>
<proteinExistence type="predicted"/>
<keyword evidence="2" id="KW-0378">Hydrolase</keyword>
<dbReference type="EMBL" id="CP031308">
    <property type="protein sequence ID" value="QCC56990.1"/>
    <property type="molecule type" value="Genomic_DNA"/>
</dbReference>
<dbReference type="GeneID" id="39853743"/>
<gene>
    <name evidence="2" type="ORF">DV706_20900</name>
</gene>
<evidence type="ECO:0000313" key="2">
    <source>
        <dbReference type="EMBL" id="QCC56990.1"/>
    </source>
</evidence>
<feature type="coiled-coil region" evidence="1">
    <location>
        <begin position="59"/>
        <end position="86"/>
    </location>
</feature>
<evidence type="ECO:0000256" key="1">
    <source>
        <dbReference type="SAM" id="Coils"/>
    </source>
</evidence>
<geneLocation type="plasmid" evidence="2 3">
    <name>unnamed3</name>
</geneLocation>